<evidence type="ECO:0000256" key="5">
    <source>
        <dbReference type="ARBA" id="ARBA00022840"/>
    </source>
</evidence>
<keyword evidence="2 8" id="KW-0808">Transferase</keyword>
<dbReference type="PANTHER" id="PTHR21299:SF2">
    <property type="entry name" value="CYTIDYLATE KINASE"/>
    <property type="match status" value="1"/>
</dbReference>
<dbReference type="PANTHER" id="PTHR21299">
    <property type="entry name" value="CYTIDYLATE KINASE/PANTOATE-BETA-ALANINE LIGASE"/>
    <property type="match status" value="1"/>
</dbReference>
<evidence type="ECO:0000313" key="11">
    <source>
        <dbReference type="Proteomes" id="UP000466848"/>
    </source>
</evidence>
<feature type="domain" description="Cytidylate kinase" evidence="9">
    <location>
        <begin position="10"/>
        <end position="220"/>
    </location>
</feature>
<comment type="subcellular location">
    <subcellularLocation>
        <location evidence="8">Cytoplasm</location>
    </subcellularLocation>
</comment>
<evidence type="ECO:0000256" key="4">
    <source>
        <dbReference type="ARBA" id="ARBA00022777"/>
    </source>
</evidence>
<evidence type="ECO:0000259" key="9">
    <source>
        <dbReference type="Pfam" id="PF02224"/>
    </source>
</evidence>
<evidence type="ECO:0000256" key="3">
    <source>
        <dbReference type="ARBA" id="ARBA00022741"/>
    </source>
</evidence>
<accession>A0A858BYV8</accession>
<dbReference type="GO" id="GO:0005524">
    <property type="term" value="F:ATP binding"/>
    <property type="evidence" value="ECO:0007669"/>
    <property type="project" value="UniProtKB-UniRule"/>
</dbReference>
<feature type="binding site" evidence="8">
    <location>
        <begin position="14"/>
        <end position="22"/>
    </location>
    <ligand>
        <name>ATP</name>
        <dbReference type="ChEBI" id="CHEBI:30616"/>
    </ligand>
</feature>
<gene>
    <name evidence="8" type="primary">cmk</name>
    <name evidence="10" type="ORF">Ami103574_11365</name>
</gene>
<dbReference type="AlphaFoldDB" id="A0A858BYV8"/>
<comment type="catalytic activity">
    <reaction evidence="7 8">
        <text>CMP + ATP = CDP + ADP</text>
        <dbReference type="Rhea" id="RHEA:11600"/>
        <dbReference type="ChEBI" id="CHEBI:30616"/>
        <dbReference type="ChEBI" id="CHEBI:58069"/>
        <dbReference type="ChEBI" id="CHEBI:60377"/>
        <dbReference type="ChEBI" id="CHEBI:456216"/>
        <dbReference type="EC" id="2.7.4.25"/>
    </reaction>
</comment>
<dbReference type="InterPro" id="IPR011994">
    <property type="entry name" value="Cytidylate_kinase_dom"/>
</dbReference>
<sequence length="222" mass="24579">MNNRDEKINVAIDGPSGAGKSTIAKEVARLLSADYIDTGAMYRAIGYKLLKNGVQADDGEALEEILEATDIDFDQGDTLLDGEVVNHQIRTPEAARMASLYSALPAVRTKLVALQRKMAQTKSVVMDGRDIGTNVLPDASFKFFMTASAEERAERRFQELKDKGQPVSLEQVLADIRQRDHNDSTRALNPLRKAEDAVEIDTTGRTIQQVIEEIMEIIKQES</sequence>
<reference evidence="10 11" key="1">
    <citation type="submission" date="2020-02" db="EMBL/GenBank/DDBJ databases">
        <authorList>
            <person name="Kim Y.B."/>
            <person name="Roh S.W."/>
        </authorList>
    </citation>
    <scope>NUCLEOTIDE SEQUENCE [LARGE SCALE GENOMIC DNA]</scope>
    <source>
        <strain evidence="10 11">DSM 103574</strain>
    </source>
</reference>
<dbReference type="Gene3D" id="3.40.50.300">
    <property type="entry name" value="P-loop containing nucleotide triphosphate hydrolases"/>
    <property type="match status" value="1"/>
</dbReference>
<organism evidence="10 11">
    <name type="scientific">Aminipila butyrica</name>
    <dbReference type="NCBI Taxonomy" id="433296"/>
    <lineage>
        <taxon>Bacteria</taxon>
        <taxon>Bacillati</taxon>
        <taxon>Bacillota</taxon>
        <taxon>Clostridia</taxon>
        <taxon>Peptostreptococcales</taxon>
        <taxon>Anaerovoracaceae</taxon>
        <taxon>Aminipila</taxon>
    </lineage>
</organism>
<dbReference type="Pfam" id="PF02224">
    <property type="entry name" value="Cytidylate_kin"/>
    <property type="match status" value="1"/>
</dbReference>
<dbReference type="EC" id="2.7.4.25" evidence="8"/>
<dbReference type="GO" id="GO:0005829">
    <property type="term" value="C:cytosol"/>
    <property type="evidence" value="ECO:0007669"/>
    <property type="project" value="TreeGrafter"/>
</dbReference>
<dbReference type="GO" id="GO:0006220">
    <property type="term" value="P:pyrimidine nucleotide metabolic process"/>
    <property type="evidence" value="ECO:0007669"/>
    <property type="project" value="UniProtKB-UniRule"/>
</dbReference>
<evidence type="ECO:0000256" key="7">
    <source>
        <dbReference type="ARBA" id="ARBA00048478"/>
    </source>
</evidence>
<dbReference type="Proteomes" id="UP000466848">
    <property type="component" value="Chromosome"/>
</dbReference>
<keyword evidence="11" id="KW-1185">Reference proteome</keyword>
<comment type="catalytic activity">
    <reaction evidence="6 8">
        <text>dCMP + ATP = dCDP + ADP</text>
        <dbReference type="Rhea" id="RHEA:25094"/>
        <dbReference type="ChEBI" id="CHEBI:30616"/>
        <dbReference type="ChEBI" id="CHEBI:57566"/>
        <dbReference type="ChEBI" id="CHEBI:58593"/>
        <dbReference type="ChEBI" id="CHEBI:456216"/>
        <dbReference type="EC" id="2.7.4.25"/>
    </reaction>
</comment>
<dbReference type="InterPro" id="IPR003136">
    <property type="entry name" value="Cytidylate_kin"/>
</dbReference>
<proteinExistence type="inferred from homology"/>
<evidence type="ECO:0000256" key="1">
    <source>
        <dbReference type="ARBA" id="ARBA00009427"/>
    </source>
</evidence>
<dbReference type="HAMAP" id="MF_00238">
    <property type="entry name" value="Cytidyl_kinase_type1"/>
    <property type="match status" value="1"/>
</dbReference>
<dbReference type="EMBL" id="CP048649">
    <property type="protein sequence ID" value="QIB69884.1"/>
    <property type="molecule type" value="Genomic_DNA"/>
</dbReference>
<dbReference type="SUPFAM" id="SSF52540">
    <property type="entry name" value="P-loop containing nucleoside triphosphate hydrolases"/>
    <property type="match status" value="1"/>
</dbReference>
<dbReference type="NCBIfam" id="TIGR00017">
    <property type="entry name" value="cmk"/>
    <property type="match status" value="1"/>
</dbReference>
<evidence type="ECO:0000256" key="8">
    <source>
        <dbReference type="HAMAP-Rule" id="MF_00238"/>
    </source>
</evidence>
<keyword evidence="5 8" id="KW-0067">ATP-binding</keyword>
<evidence type="ECO:0000313" key="10">
    <source>
        <dbReference type="EMBL" id="QIB69884.1"/>
    </source>
</evidence>
<evidence type="ECO:0000256" key="6">
    <source>
        <dbReference type="ARBA" id="ARBA00047615"/>
    </source>
</evidence>
<dbReference type="RefSeq" id="WP_163067124.1">
    <property type="nucleotide sequence ID" value="NZ_CP048649.1"/>
</dbReference>
<dbReference type="CDD" id="cd02020">
    <property type="entry name" value="CMPK"/>
    <property type="match status" value="1"/>
</dbReference>
<dbReference type="InterPro" id="IPR027417">
    <property type="entry name" value="P-loop_NTPase"/>
</dbReference>
<dbReference type="KEGG" id="abut:Ami103574_11365"/>
<evidence type="ECO:0000256" key="2">
    <source>
        <dbReference type="ARBA" id="ARBA00022679"/>
    </source>
</evidence>
<dbReference type="GO" id="GO:0015949">
    <property type="term" value="P:nucleobase-containing small molecule interconversion"/>
    <property type="evidence" value="ECO:0007669"/>
    <property type="project" value="TreeGrafter"/>
</dbReference>
<keyword evidence="8" id="KW-0963">Cytoplasm</keyword>
<keyword evidence="3 8" id="KW-0547">Nucleotide-binding</keyword>
<dbReference type="GO" id="GO:0036431">
    <property type="term" value="F:dCMP kinase activity"/>
    <property type="evidence" value="ECO:0007669"/>
    <property type="project" value="InterPro"/>
</dbReference>
<protein>
    <recommendedName>
        <fullName evidence="8">Cytidylate kinase</fullName>
        <shortName evidence="8">CK</shortName>
        <ecNumber evidence="8">2.7.4.25</ecNumber>
    </recommendedName>
    <alternativeName>
        <fullName evidence="8">Cytidine monophosphate kinase</fullName>
        <shortName evidence="8">CMP kinase</shortName>
    </alternativeName>
</protein>
<name>A0A858BYV8_9FIRM</name>
<keyword evidence="4 8" id="KW-0418">Kinase</keyword>
<comment type="similarity">
    <text evidence="1 8">Belongs to the cytidylate kinase family. Type 1 subfamily.</text>
</comment>